<keyword evidence="1" id="KW-0732">Signal</keyword>
<evidence type="ECO:0000313" key="3">
    <source>
        <dbReference type="EMBL" id="KAB2383436.1"/>
    </source>
</evidence>
<dbReference type="CDD" id="cd01830">
    <property type="entry name" value="XynE_like"/>
    <property type="match status" value="1"/>
</dbReference>
<dbReference type="EMBL" id="WBMR01000026">
    <property type="protein sequence ID" value="KAB2383436.1"/>
    <property type="molecule type" value="Genomic_DNA"/>
</dbReference>
<comment type="caution">
    <text evidence="3">The sequence shown here is derived from an EMBL/GenBank/DDBJ whole genome shotgun (WGS) entry which is preliminary data.</text>
</comment>
<dbReference type="InterPro" id="IPR013830">
    <property type="entry name" value="SGNH_hydro"/>
</dbReference>
<keyword evidence="3" id="KW-0378">Hydrolase</keyword>
<dbReference type="OrthoDB" id="1828825at2"/>
<feature type="chain" id="PRO_5038446208" evidence="1">
    <location>
        <begin position="32"/>
        <end position="437"/>
    </location>
</feature>
<reference evidence="3 4" key="1">
    <citation type="submission" date="2019-09" db="EMBL/GenBank/DDBJ databases">
        <title>Actinomadura physcomitrii sp. nov., a novel actinomycete isolated from moss [Physcomitrium sphaericum (Ludw) Fuernr].</title>
        <authorList>
            <person name="Liu C."/>
            <person name="Zhuang X."/>
        </authorList>
    </citation>
    <scope>NUCLEOTIDE SEQUENCE [LARGE SCALE GENOMIC DNA]</scope>
    <source>
        <strain evidence="3 4">CYP1-1B</strain>
    </source>
</reference>
<evidence type="ECO:0000256" key="1">
    <source>
        <dbReference type="SAM" id="SignalP"/>
    </source>
</evidence>
<proteinExistence type="predicted"/>
<accession>A0A6L3W3P4</accession>
<feature type="signal peptide" evidence="1">
    <location>
        <begin position="1"/>
        <end position="31"/>
    </location>
</feature>
<evidence type="ECO:0000259" key="2">
    <source>
        <dbReference type="Pfam" id="PF13472"/>
    </source>
</evidence>
<keyword evidence="4" id="KW-1185">Reference proteome</keyword>
<dbReference type="PANTHER" id="PTHR43784">
    <property type="entry name" value="GDSL-LIKE LIPASE/ACYLHYDROLASE, PUTATIVE (AFU_ORTHOLOGUE AFUA_2G00820)-RELATED"/>
    <property type="match status" value="1"/>
</dbReference>
<dbReference type="Pfam" id="PF13472">
    <property type="entry name" value="Lipase_GDSL_2"/>
    <property type="match status" value="1"/>
</dbReference>
<feature type="domain" description="SGNH hydrolase-type esterase" evidence="2">
    <location>
        <begin position="230"/>
        <end position="427"/>
    </location>
</feature>
<evidence type="ECO:0000313" key="4">
    <source>
        <dbReference type="Proteomes" id="UP000483004"/>
    </source>
</evidence>
<dbReference type="InterPro" id="IPR036514">
    <property type="entry name" value="SGNH_hydro_sf"/>
</dbReference>
<dbReference type="InterPro" id="IPR053140">
    <property type="entry name" value="GDSL_Rv0518-like"/>
</dbReference>
<protein>
    <submittedName>
        <fullName evidence="3">SGNH/GDSL hydrolase family protein</fullName>
    </submittedName>
</protein>
<name>A0A6L3W3P4_9ACTN</name>
<dbReference type="RefSeq" id="WP_151540165.1">
    <property type="nucleotide sequence ID" value="NZ_WBMR01000026.1"/>
</dbReference>
<dbReference type="Gene3D" id="3.40.50.1110">
    <property type="entry name" value="SGNH hydrolase"/>
    <property type="match status" value="1"/>
</dbReference>
<dbReference type="GO" id="GO:0016787">
    <property type="term" value="F:hydrolase activity"/>
    <property type="evidence" value="ECO:0007669"/>
    <property type="project" value="UniProtKB-KW"/>
</dbReference>
<dbReference type="PANTHER" id="PTHR43784:SF2">
    <property type="entry name" value="GDSL-LIKE LIPASE_ACYLHYDROLASE, PUTATIVE (AFU_ORTHOLOGUE AFUA_2G00820)-RELATED"/>
    <property type="match status" value="1"/>
</dbReference>
<dbReference type="SUPFAM" id="SSF52266">
    <property type="entry name" value="SGNH hydrolase"/>
    <property type="match status" value="1"/>
</dbReference>
<dbReference type="Proteomes" id="UP000483004">
    <property type="component" value="Unassembled WGS sequence"/>
</dbReference>
<organism evidence="3 4">
    <name type="scientific">Actinomadura montaniterrae</name>
    <dbReference type="NCBI Taxonomy" id="1803903"/>
    <lineage>
        <taxon>Bacteria</taxon>
        <taxon>Bacillati</taxon>
        <taxon>Actinomycetota</taxon>
        <taxon>Actinomycetes</taxon>
        <taxon>Streptosporangiales</taxon>
        <taxon>Thermomonosporaceae</taxon>
        <taxon>Actinomadura</taxon>
    </lineage>
</organism>
<sequence length="437" mass="45783">MDLPLSRARLIKISVGVAVIVALTAAATAHAPAARRSASARSNDAVAPGARWTSAWGAAVQAPVAGNEDSGPNWSVKGFAGQTVRQVVRVGLGGTRIRVRLSNAFGTSPLRIAGATAGRSAGGALVWPGTIARVTFARSPTAVIPPGRDLVSDPVALPASPLERLAITLRFIAPTGPATFHRFAGTDAFRALGDHLTDVGADAFKESTSSWYYLTGVEVAGGPARGSVVVFGDSLVDGVGATKEADARFPDDLQERLVAARRPLGVVNAGIGSNKLLNGSPCGGEKGTARFARDVLARPGVRSVIVHLGANDIGAPQVDDPCIRPNPQVSARRLIDGHRALIRAAHAHGVKAIGMTLPPMKGALFPFWTPEVEKLREELNQWIRTSHEYDAVIDADRAMSDPSDQRMPRPGYVFMDGLHPDDAGYQAIADAIDLAAL</sequence>
<dbReference type="AlphaFoldDB" id="A0A6L3W3P4"/>
<gene>
    <name evidence="3" type="ORF">F9B16_12325</name>
</gene>